<dbReference type="eggNOG" id="COG3682">
    <property type="taxonomic scope" value="Bacteria"/>
</dbReference>
<evidence type="ECO:0000256" key="1">
    <source>
        <dbReference type="ARBA" id="ARBA00011046"/>
    </source>
</evidence>
<name>A0A0P8AK16_9BACT</name>
<dbReference type="InterPro" id="IPR036390">
    <property type="entry name" value="WH_DNA-bd_sf"/>
</dbReference>
<dbReference type="SUPFAM" id="SSF46785">
    <property type="entry name" value="Winged helix' DNA-binding domain"/>
    <property type="match status" value="1"/>
</dbReference>
<dbReference type="InterPro" id="IPR036388">
    <property type="entry name" value="WH-like_DNA-bd_sf"/>
</dbReference>
<gene>
    <name evidence="5" type="ORF">HLUCCX10_04020</name>
</gene>
<evidence type="ECO:0000256" key="4">
    <source>
        <dbReference type="ARBA" id="ARBA00023163"/>
    </source>
</evidence>
<dbReference type="AlphaFoldDB" id="A0A0P8AK16"/>
<comment type="caution">
    <text evidence="5">The sequence shown here is derived from an EMBL/GenBank/DDBJ whole genome shotgun (WGS) entry which is preliminary data.</text>
</comment>
<protein>
    <submittedName>
        <fullName evidence="5">MecI family transcriptional regulator</fullName>
    </submittedName>
</protein>
<keyword evidence="4" id="KW-0804">Transcription</keyword>
<comment type="similarity">
    <text evidence="1">Belongs to the BlaI transcriptional regulatory family.</text>
</comment>
<dbReference type="Pfam" id="PF03965">
    <property type="entry name" value="Penicillinase_R"/>
    <property type="match status" value="1"/>
</dbReference>
<evidence type="ECO:0000256" key="3">
    <source>
        <dbReference type="ARBA" id="ARBA00023125"/>
    </source>
</evidence>
<dbReference type="GO" id="GO:0045892">
    <property type="term" value="P:negative regulation of DNA-templated transcription"/>
    <property type="evidence" value="ECO:0007669"/>
    <property type="project" value="InterPro"/>
</dbReference>
<organism evidence="5 6">
    <name type="scientific">Algoriphagus marincola HL-49</name>
    <dbReference type="NCBI Taxonomy" id="1305737"/>
    <lineage>
        <taxon>Bacteria</taxon>
        <taxon>Pseudomonadati</taxon>
        <taxon>Bacteroidota</taxon>
        <taxon>Cytophagia</taxon>
        <taxon>Cytophagales</taxon>
        <taxon>Cyclobacteriaceae</taxon>
        <taxon>Algoriphagus</taxon>
    </lineage>
</organism>
<evidence type="ECO:0000313" key="5">
    <source>
        <dbReference type="EMBL" id="KPQ19039.1"/>
    </source>
</evidence>
<dbReference type="EMBL" id="LJXT01000016">
    <property type="protein sequence ID" value="KPQ19039.1"/>
    <property type="molecule type" value="Genomic_DNA"/>
</dbReference>
<accession>A0A0P8AK16</accession>
<proteinExistence type="inferred from homology"/>
<reference evidence="5 6" key="1">
    <citation type="submission" date="2015-09" db="EMBL/GenBank/DDBJ databases">
        <title>Identification and resolution of microdiversity through metagenomic sequencing of parallel consortia.</title>
        <authorList>
            <person name="Nelson W.C."/>
            <person name="Romine M.F."/>
            <person name="Lindemann S.R."/>
        </authorList>
    </citation>
    <scope>NUCLEOTIDE SEQUENCE [LARGE SCALE GENOMIC DNA]</scope>
    <source>
        <strain evidence="5">HL-49</strain>
    </source>
</reference>
<dbReference type="GO" id="GO:0003677">
    <property type="term" value="F:DNA binding"/>
    <property type="evidence" value="ECO:0007669"/>
    <property type="project" value="UniProtKB-KW"/>
</dbReference>
<dbReference type="OrthoDB" id="1098508at2"/>
<dbReference type="InterPro" id="IPR005650">
    <property type="entry name" value="BlaI_family"/>
</dbReference>
<sequence length="109" mass="12931">MKPLTRAEEEIMQILWDIERGFVKDILLPMPEPKPAYNTVSTIVRILERKGFVSHKSYGKSHEYFPIVSKDEYRTFIIKRMLEGYFDSSFAKLTKFFKGEESLNNKNYQ</sequence>
<evidence type="ECO:0000256" key="2">
    <source>
        <dbReference type="ARBA" id="ARBA00023015"/>
    </source>
</evidence>
<keyword evidence="2" id="KW-0805">Transcription regulation</keyword>
<keyword evidence="3" id="KW-0238">DNA-binding</keyword>
<evidence type="ECO:0000313" key="6">
    <source>
        <dbReference type="Proteomes" id="UP000050421"/>
    </source>
</evidence>
<dbReference type="PATRIC" id="fig|1305737.6.peg.1450"/>
<dbReference type="Gene3D" id="1.10.10.10">
    <property type="entry name" value="Winged helix-like DNA-binding domain superfamily/Winged helix DNA-binding domain"/>
    <property type="match status" value="1"/>
</dbReference>
<dbReference type="STRING" id="1305737.GCA_000526355_00936"/>
<dbReference type="Proteomes" id="UP000050421">
    <property type="component" value="Unassembled WGS sequence"/>
</dbReference>